<organism evidence="1 2">
    <name type="scientific">Stutzerimonas stutzeri</name>
    <name type="common">Pseudomonas stutzeri</name>
    <dbReference type="NCBI Taxonomy" id="316"/>
    <lineage>
        <taxon>Bacteria</taxon>
        <taxon>Pseudomonadati</taxon>
        <taxon>Pseudomonadota</taxon>
        <taxon>Gammaproteobacteria</taxon>
        <taxon>Pseudomonadales</taxon>
        <taxon>Pseudomonadaceae</taxon>
        <taxon>Stutzerimonas</taxon>
    </lineage>
</organism>
<accession>A0ABD4XVP9</accession>
<dbReference type="AlphaFoldDB" id="A0ABD4XVP9"/>
<name>A0ABD4XVP9_STUST</name>
<protein>
    <submittedName>
        <fullName evidence="1">PcfJ domain-containing protein</fullName>
    </submittedName>
</protein>
<evidence type="ECO:0000313" key="1">
    <source>
        <dbReference type="EMBL" id="MDH0686933.1"/>
    </source>
</evidence>
<dbReference type="RefSeq" id="WP_279648942.1">
    <property type="nucleotide sequence ID" value="NZ_JAOCDG010000003.1"/>
</dbReference>
<reference evidence="1" key="1">
    <citation type="submission" date="2022-09" db="EMBL/GenBank/DDBJ databases">
        <title>Intensive care unit water sources are persistently colonized with multi-drug resistant bacteria and are the site of extensive horizontal gene transfer of antibiotic resistance genes.</title>
        <authorList>
            <person name="Diorio-Toth L."/>
        </authorList>
    </citation>
    <scope>NUCLEOTIDE SEQUENCE</scope>
    <source>
        <strain evidence="1">GD03864</strain>
    </source>
</reference>
<sequence length="368" mass="40540">MKGQAIFKLMSQSPRLPKPWEASYQEAQDFIAWADAIPDSTSRALLPMVWAVKDKLAYQDGGGLNGYLKERGMSKKGWKALNSLSVEQTADAFSYFRARGEQAWPLRLVLPAETARDAAVDVSAALLIVLADAEISLEGIHAPYDEDWKLMIRALAAEVAGKALACCPAVAADAILVRDYLTGGDADISPSTSWSEMVDLAREWLVELQHEEAGYVPEPTAQVPVSRAVPTPGGEDRLLDAQTGVAVVRLLQFSEFRQESDLMNHCIGRSNHYFNKHMEGTGAFYSFREPGVERPLATLELSVSDGEWRICQCRGPFNGDPGPECHDLANRLLEAHQLGGEMRKASYEVVAQAVGQHLELEQTSTRYF</sequence>
<dbReference type="Proteomes" id="UP001161139">
    <property type="component" value="Unassembled WGS sequence"/>
</dbReference>
<evidence type="ECO:0000313" key="2">
    <source>
        <dbReference type="Proteomes" id="UP001161139"/>
    </source>
</evidence>
<gene>
    <name evidence="1" type="ORF">N5D09_02390</name>
</gene>
<comment type="caution">
    <text evidence="1">The sequence shown here is derived from an EMBL/GenBank/DDBJ whole genome shotgun (WGS) entry which is preliminary data.</text>
</comment>
<proteinExistence type="predicted"/>
<dbReference type="EMBL" id="JAOCDG010000003">
    <property type="protein sequence ID" value="MDH0686933.1"/>
    <property type="molecule type" value="Genomic_DNA"/>
</dbReference>